<dbReference type="RefSeq" id="WP_309488908.1">
    <property type="nucleotide sequence ID" value="NZ_JAENIG010000002.1"/>
</dbReference>
<evidence type="ECO:0000259" key="2">
    <source>
        <dbReference type="Pfam" id="PF07589"/>
    </source>
</evidence>
<comment type="caution">
    <text evidence="3">The sequence shown here is derived from an EMBL/GenBank/DDBJ whole genome shotgun (WGS) entry which is preliminary data.</text>
</comment>
<sequence length="196" mass="20626">MKKLISITALSIGISAIAQSATVTLETKAFVNYSDGSTPVTDNTGTVSVGFYDSEPTFGTEVSTADILSDYTALGSGAFEDSIGNLDGYFRFDLTENITSEYASKDVYIVLGNASTLEASDEFLVWKATSNPDGNTFVEDDPLGGPGSVALDNTTGSLLLGDFESGEFNMISVVPEPSSTALFGLGGLALLIRRRR</sequence>
<dbReference type="Proteomes" id="UP000634206">
    <property type="component" value="Unassembled WGS sequence"/>
</dbReference>
<feature type="domain" description="Ice-binding protein C-terminal" evidence="2">
    <location>
        <begin position="174"/>
        <end position="195"/>
    </location>
</feature>
<dbReference type="AlphaFoldDB" id="A0AAE2SAJ8"/>
<accession>A0AAE2SAJ8</accession>
<feature type="signal peptide" evidence="1">
    <location>
        <begin position="1"/>
        <end position="20"/>
    </location>
</feature>
<proteinExistence type="predicted"/>
<evidence type="ECO:0000256" key="1">
    <source>
        <dbReference type="SAM" id="SignalP"/>
    </source>
</evidence>
<reference evidence="3" key="1">
    <citation type="submission" date="2021-01" db="EMBL/GenBank/DDBJ databases">
        <title>Modified the classification status of verrucomicrobia.</title>
        <authorList>
            <person name="Feng X."/>
        </authorList>
    </citation>
    <scope>NUCLEOTIDE SEQUENCE</scope>
    <source>
        <strain evidence="3">5K15</strain>
    </source>
</reference>
<keyword evidence="4" id="KW-1185">Reference proteome</keyword>
<organism evidence="3 4">
    <name type="scientific">Oceaniferula flava</name>
    <dbReference type="NCBI Taxonomy" id="2800421"/>
    <lineage>
        <taxon>Bacteria</taxon>
        <taxon>Pseudomonadati</taxon>
        <taxon>Verrucomicrobiota</taxon>
        <taxon>Verrucomicrobiia</taxon>
        <taxon>Verrucomicrobiales</taxon>
        <taxon>Verrucomicrobiaceae</taxon>
        <taxon>Oceaniferula</taxon>
    </lineage>
</organism>
<evidence type="ECO:0000313" key="4">
    <source>
        <dbReference type="Proteomes" id="UP000634206"/>
    </source>
</evidence>
<evidence type="ECO:0000313" key="3">
    <source>
        <dbReference type="EMBL" id="MBK1854303.1"/>
    </source>
</evidence>
<protein>
    <submittedName>
        <fullName evidence="3">PEP-CTERM sorting domain-containing protein</fullName>
    </submittedName>
</protein>
<dbReference type="Pfam" id="PF07589">
    <property type="entry name" value="PEP-CTERM"/>
    <property type="match status" value="1"/>
</dbReference>
<name>A0AAE2SAJ8_9BACT</name>
<dbReference type="EMBL" id="JAENIG010000002">
    <property type="protein sequence ID" value="MBK1854303.1"/>
    <property type="molecule type" value="Genomic_DNA"/>
</dbReference>
<keyword evidence="1" id="KW-0732">Signal</keyword>
<gene>
    <name evidence="3" type="ORF">JIN83_05000</name>
</gene>
<feature type="chain" id="PRO_5042236699" evidence="1">
    <location>
        <begin position="21"/>
        <end position="196"/>
    </location>
</feature>
<dbReference type="NCBIfam" id="TIGR02595">
    <property type="entry name" value="PEP_CTERM"/>
    <property type="match status" value="1"/>
</dbReference>
<dbReference type="InterPro" id="IPR013424">
    <property type="entry name" value="Ice-binding_C"/>
</dbReference>